<gene>
    <name evidence="3" type="ORF">SAMN05421720_11636</name>
</gene>
<evidence type="ECO:0000313" key="4">
    <source>
        <dbReference type="Proteomes" id="UP000199412"/>
    </source>
</evidence>
<protein>
    <submittedName>
        <fullName evidence="3">Uncharacterized protein</fullName>
    </submittedName>
</protein>
<feature type="compositionally biased region" description="Polar residues" evidence="1">
    <location>
        <begin position="68"/>
        <end position="77"/>
    </location>
</feature>
<feature type="compositionally biased region" description="Basic and acidic residues" evidence="1">
    <location>
        <begin position="1"/>
        <end position="25"/>
    </location>
</feature>
<reference evidence="3 4" key="1">
    <citation type="submission" date="2016-10" db="EMBL/GenBank/DDBJ databases">
        <authorList>
            <person name="de Groot N.N."/>
        </authorList>
    </citation>
    <scope>NUCLEOTIDE SEQUENCE [LARGE SCALE GENOMIC DNA]</scope>
    <source>
        <strain evidence="3 4">ATCC 700224</strain>
    </source>
</reference>
<keyword evidence="4" id="KW-1185">Reference proteome</keyword>
<dbReference type="AlphaFoldDB" id="A0A1G7GWV5"/>
<feature type="region of interest" description="Disordered" evidence="1">
    <location>
        <begin position="56"/>
        <end position="77"/>
    </location>
</feature>
<keyword evidence="2" id="KW-0812">Transmembrane</keyword>
<evidence type="ECO:0000256" key="1">
    <source>
        <dbReference type="SAM" id="MobiDB-lite"/>
    </source>
</evidence>
<feature type="region of interest" description="Disordered" evidence="1">
    <location>
        <begin position="1"/>
        <end position="31"/>
    </location>
</feature>
<keyword evidence="2" id="KW-1133">Transmembrane helix</keyword>
<keyword evidence="2" id="KW-0472">Membrane</keyword>
<dbReference type="EMBL" id="FNAP01000016">
    <property type="protein sequence ID" value="SDE92627.1"/>
    <property type="molecule type" value="Genomic_DNA"/>
</dbReference>
<dbReference type="RefSeq" id="WP_092787807.1">
    <property type="nucleotide sequence ID" value="NZ_FNAP01000016.1"/>
</dbReference>
<dbReference type="STRING" id="69960.SAMN05421720_11636"/>
<name>A0A1G7GWV5_9PROT</name>
<dbReference type="Proteomes" id="UP000199412">
    <property type="component" value="Unassembled WGS sequence"/>
</dbReference>
<proteinExistence type="predicted"/>
<feature type="transmembrane region" description="Helical" evidence="2">
    <location>
        <begin position="30"/>
        <end position="49"/>
    </location>
</feature>
<evidence type="ECO:0000256" key="2">
    <source>
        <dbReference type="SAM" id="Phobius"/>
    </source>
</evidence>
<organism evidence="3 4">
    <name type="scientific">Rhodospira trueperi</name>
    <dbReference type="NCBI Taxonomy" id="69960"/>
    <lineage>
        <taxon>Bacteria</taxon>
        <taxon>Pseudomonadati</taxon>
        <taxon>Pseudomonadota</taxon>
        <taxon>Alphaproteobacteria</taxon>
        <taxon>Rhodospirillales</taxon>
        <taxon>Rhodospirillaceae</taxon>
        <taxon>Rhodospira</taxon>
    </lineage>
</organism>
<evidence type="ECO:0000313" key="3">
    <source>
        <dbReference type="EMBL" id="SDE92627.1"/>
    </source>
</evidence>
<accession>A0A1G7GWV5</accession>
<sequence>MCLEEAGHDTLDRIRTPSSRTRREAPGAGGGPWVLLGWAFGVLVLLLILPDLGVNPRAGEDDGPSINPVGSRSGSSG</sequence>